<dbReference type="AlphaFoldDB" id="A0A8S3ZUA5"/>
<reference evidence="5" key="1">
    <citation type="submission" date="2021-04" db="EMBL/GenBank/DDBJ databases">
        <authorList>
            <consortium name="Molecular Ecology Group"/>
        </authorList>
    </citation>
    <scope>NUCLEOTIDE SEQUENCE</scope>
</reference>
<feature type="non-terminal residue" evidence="5">
    <location>
        <position position="961"/>
    </location>
</feature>
<dbReference type="OrthoDB" id="6148776at2759"/>
<dbReference type="Pfam" id="PF23744">
    <property type="entry name" value="ARM_LRRK2"/>
    <property type="match status" value="2"/>
</dbReference>
<dbReference type="InterPro" id="IPR056593">
    <property type="entry name" value="ANK_LRRK2"/>
</dbReference>
<dbReference type="SUPFAM" id="SSF48371">
    <property type="entry name" value="ARM repeat"/>
    <property type="match status" value="2"/>
</dbReference>
<dbReference type="SMART" id="SM00248">
    <property type="entry name" value="ANK"/>
    <property type="match status" value="2"/>
</dbReference>
<organism evidence="5 6">
    <name type="scientific">Candidula unifasciata</name>
    <dbReference type="NCBI Taxonomy" id="100452"/>
    <lineage>
        <taxon>Eukaryota</taxon>
        <taxon>Metazoa</taxon>
        <taxon>Spiralia</taxon>
        <taxon>Lophotrochozoa</taxon>
        <taxon>Mollusca</taxon>
        <taxon>Gastropoda</taxon>
        <taxon>Heterobranchia</taxon>
        <taxon>Euthyneura</taxon>
        <taxon>Panpulmonata</taxon>
        <taxon>Eupulmonata</taxon>
        <taxon>Stylommatophora</taxon>
        <taxon>Helicina</taxon>
        <taxon>Helicoidea</taxon>
        <taxon>Geomitridae</taxon>
        <taxon>Candidula</taxon>
    </lineage>
</organism>
<dbReference type="InterPro" id="IPR002110">
    <property type="entry name" value="Ankyrin_rpt"/>
</dbReference>
<keyword evidence="1" id="KW-0677">Repeat</keyword>
<evidence type="ECO:0000313" key="6">
    <source>
        <dbReference type="Proteomes" id="UP000678393"/>
    </source>
</evidence>
<feature type="domain" description="LRRK2 ARM repeat" evidence="3">
    <location>
        <begin position="67"/>
        <end position="489"/>
    </location>
</feature>
<gene>
    <name evidence="5" type="ORF">CUNI_LOCUS18685</name>
</gene>
<evidence type="ECO:0000259" key="3">
    <source>
        <dbReference type="Pfam" id="PF23744"/>
    </source>
</evidence>
<comment type="caution">
    <text evidence="5">The sequence shown here is derived from an EMBL/GenBank/DDBJ whole genome shotgun (WGS) entry which is preliminary data.</text>
</comment>
<keyword evidence="6" id="KW-1185">Reference proteome</keyword>
<feature type="region of interest" description="Disordered" evidence="2">
    <location>
        <begin position="926"/>
        <end position="961"/>
    </location>
</feature>
<dbReference type="InterPro" id="IPR011989">
    <property type="entry name" value="ARM-like"/>
</dbReference>
<protein>
    <submittedName>
        <fullName evidence="5">Uncharacterized protein</fullName>
    </submittedName>
</protein>
<feature type="domain" description="LRRK2 ARM repeat" evidence="3">
    <location>
        <begin position="496"/>
        <end position="612"/>
    </location>
</feature>
<proteinExistence type="predicted"/>
<evidence type="ECO:0000313" key="5">
    <source>
        <dbReference type="EMBL" id="CAG5133127.1"/>
    </source>
</evidence>
<dbReference type="SUPFAM" id="SSF48403">
    <property type="entry name" value="Ankyrin repeat"/>
    <property type="match status" value="1"/>
</dbReference>
<name>A0A8S3ZUA5_9EUPU</name>
<dbReference type="Pfam" id="PF23745">
    <property type="entry name" value="ANK_LRRK2"/>
    <property type="match status" value="1"/>
</dbReference>
<feature type="domain" description="LRRK2 ANK repeat" evidence="4">
    <location>
        <begin position="658"/>
        <end position="773"/>
    </location>
</feature>
<dbReference type="InterPro" id="IPR036770">
    <property type="entry name" value="Ankyrin_rpt-contain_sf"/>
</dbReference>
<accession>A0A8S3ZUA5</accession>
<dbReference type="InterPro" id="IPR016024">
    <property type="entry name" value="ARM-type_fold"/>
</dbReference>
<evidence type="ECO:0000256" key="1">
    <source>
        <dbReference type="ARBA" id="ARBA00022737"/>
    </source>
</evidence>
<dbReference type="EMBL" id="CAJHNH020005946">
    <property type="protein sequence ID" value="CAG5133127.1"/>
    <property type="molecule type" value="Genomic_DNA"/>
</dbReference>
<sequence length="961" mass="109153">MHVTDIDRDSGRWSPQLSALPDTVVKTFNDAREVDDILRILQVSAEHDELEAAFRRLEQLFVVIPRYLEDSHVYTSILSTMAQMSTDLTLQEVGLDILHTFMLKSPVMEDKMKRKANLFIYLSRLLSENPKAYKIQAGALRLLARIIDYDHIRTQISHLRQWQHVLESVMNAIRHFHHDSQLLYSAVMILTYILRDNPDLQMQLAEKYTPLIMLLFKPHIQQTELVRHLLHVLWQTAHCEQARQYLALPVVTLMSEQITFWHSDVAIICECFSLLEKLCLYEKFAELLVDKDLLMRSVLPEMMSSSEDARIQLYGLRIFVLTADHLFRHVTFDDAATQWLKVIYLAMFKHMGRAEIQVILVASLVWSSPCFVDPIHTLCLGAILMHEKDEEVFTSACKAIYYLTADNEGLCKTLMFKNPHIAIIQGLRYHSSRPKAISAACRAIRGLCIFQYDHKNQIAHYDEDLLSLLLDIIRNFPNDPEVQSEIISTVACLADIDLFRHQCFVVNMHLRILEAMECFPGDEFLQEVAVEALAVLGGAASGSDILNSSGTIDKIIKCMKRFLSNGNLQKKGLCAIQILAEWQLVQSTVMCHELVSIIKSTMKNYPKSLIIQREAIVAIQILAEKGVDGDKRDQYSNMAEVLVDEDCHELLFQILEKHDEDQGLHDLASECLYVLGIEQDLKSRMLRAACSKGYIAGAECLIEVGADVNMGQGTETPLYQAVSNNNESMVAFLLQHGVRDVLTSLKLSLAENYHSITGMLLACIGQDKETGTVLWANLGLGNIRPEWILPTLYGQNRPHSSSITSKHFVAKIKHSELKRNHRLIYSPSDSRLEIFRPTGFRFPNGSVEDQSRNFRAIQEHHTATEGLSRRPNTMPRMRGRRLLGEGEVVVDDSSQLQPPSPAVLINDAPVFEPSEDEWEDWKQTTLTGANIPFSPSDPRRPSDPAKSQQIVPKLKGEHRCS</sequence>
<evidence type="ECO:0000256" key="2">
    <source>
        <dbReference type="SAM" id="MobiDB-lite"/>
    </source>
</evidence>
<dbReference type="Gene3D" id="1.25.10.10">
    <property type="entry name" value="Leucine-rich Repeat Variant"/>
    <property type="match status" value="2"/>
</dbReference>
<dbReference type="Gene3D" id="1.25.40.20">
    <property type="entry name" value="Ankyrin repeat-containing domain"/>
    <property type="match status" value="1"/>
</dbReference>
<dbReference type="InterPro" id="IPR056597">
    <property type="entry name" value="ARM_LRRK2"/>
</dbReference>
<dbReference type="Proteomes" id="UP000678393">
    <property type="component" value="Unassembled WGS sequence"/>
</dbReference>
<dbReference type="PANTHER" id="PTHR22895">
    <property type="entry name" value="ARMADILLO REPEAT-CONTAINING PROTEIN 6"/>
    <property type="match status" value="1"/>
</dbReference>
<dbReference type="PANTHER" id="PTHR22895:SF0">
    <property type="entry name" value="ARMADILLO REPEAT-CONTAINING PROTEIN 6"/>
    <property type="match status" value="1"/>
</dbReference>
<evidence type="ECO:0000259" key="4">
    <source>
        <dbReference type="Pfam" id="PF23745"/>
    </source>
</evidence>